<evidence type="ECO:0000313" key="5">
    <source>
        <dbReference type="EMBL" id="EOO00163.1"/>
    </source>
</evidence>
<evidence type="ECO:0000256" key="2">
    <source>
        <dbReference type="ARBA" id="ARBA00022723"/>
    </source>
</evidence>
<gene>
    <name evidence="5" type="ORF">UCRPA7_4339</name>
</gene>
<comment type="similarity">
    <text evidence="1">Belongs to the HpcH/HpaI aldolase family.</text>
</comment>
<keyword evidence="2" id="KW-0479">Metal-binding</keyword>
<dbReference type="HOGENOM" id="CLU_126132_0_0_1"/>
<dbReference type="RefSeq" id="XP_007915082.1">
    <property type="nucleotide sequence ID" value="XM_007916891.1"/>
</dbReference>
<organism evidence="5 6">
    <name type="scientific">Phaeoacremonium minimum (strain UCR-PA7)</name>
    <name type="common">Esca disease fungus</name>
    <name type="synonym">Togninia minima</name>
    <dbReference type="NCBI Taxonomy" id="1286976"/>
    <lineage>
        <taxon>Eukaryota</taxon>
        <taxon>Fungi</taxon>
        <taxon>Dikarya</taxon>
        <taxon>Ascomycota</taxon>
        <taxon>Pezizomycotina</taxon>
        <taxon>Sordariomycetes</taxon>
        <taxon>Sordariomycetidae</taxon>
        <taxon>Togniniales</taxon>
        <taxon>Togniniaceae</taxon>
        <taxon>Phaeoacremonium</taxon>
    </lineage>
</organism>
<dbReference type="InterPro" id="IPR050251">
    <property type="entry name" value="HpcH-HpaI_aldolase"/>
</dbReference>
<proteinExistence type="inferred from homology"/>
<dbReference type="Gene3D" id="3.20.20.60">
    <property type="entry name" value="Phosphoenolpyruvate-binding domains"/>
    <property type="match status" value="1"/>
</dbReference>
<dbReference type="PANTHER" id="PTHR30502:SF0">
    <property type="entry name" value="PHOSPHOENOLPYRUVATE CARBOXYLASE FAMILY PROTEIN"/>
    <property type="match status" value="1"/>
</dbReference>
<dbReference type="eggNOG" id="ENOG502RY9K">
    <property type="taxonomic scope" value="Eukaryota"/>
</dbReference>
<name>R8BLC3_PHAM7</name>
<dbReference type="InterPro" id="IPR005000">
    <property type="entry name" value="Aldolase/citrate-lyase_domain"/>
</dbReference>
<dbReference type="SUPFAM" id="SSF51621">
    <property type="entry name" value="Phosphoenolpyruvate/pyruvate domain"/>
    <property type="match status" value="1"/>
</dbReference>
<dbReference type="Proteomes" id="UP000014074">
    <property type="component" value="Unassembled WGS sequence"/>
</dbReference>
<sequence>MTQYTTQLSYATIAEVVNEEVMIMPMIETTDGVENVEAIAAVSGIDALLIGCADLCMELGIPGQYDSELFHSTVARIAAAAEKASHSDSQVFVGLGGLEPRPDLLETFAKRHNSIRFAMAGRDLALLLAGMAKQAASMNEISTRL</sequence>
<evidence type="ECO:0000256" key="3">
    <source>
        <dbReference type="ARBA" id="ARBA00023239"/>
    </source>
</evidence>
<dbReference type="OrthoDB" id="2326446at2759"/>
<dbReference type="AlphaFoldDB" id="R8BLC3"/>
<protein>
    <submittedName>
        <fullName evidence="5">Putative 4-hydroxy-2-oxovalerate aldolase protein</fullName>
    </submittedName>
</protein>
<dbReference type="KEGG" id="tmn:UCRPA7_4339"/>
<accession>R8BLC3</accession>
<dbReference type="InterPro" id="IPR040442">
    <property type="entry name" value="Pyrv_kinase-like_dom_sf"/>
</dbReference>
<dbReference type="GO" id="GO:0046872">
    <property type="term" value="F:metal ion binding"/>
    <property type="evidence" value="ECO:0007669"/>
    <property type="project" value="UniProtKB-KW"/>
</dbReference>
<dbReference type="PANTHER" id="PTHR30502">
    <property type="entry name" value="2-KETO-3-DEOXY-L-RHAMNONATE ALDOLASE"/>
    <property type="match status" value="1"/>
</dbReference>
<dbReference type="InterPro" id="IPR015813">
    <property type="entry name" value="Pyrv/PenolPyrv_kinase-like_dom"/>
</dbReference>
<dbReference type="GO" id="GO:0016832">
    <property type="term" value="F:aldehyde-lyase activity"/>
    <property type="evidence" value="ECO:0007669"/>
    <property type="project" value="TreeGrafter"/>
</dbReference>
<evidence type="ECO:0000259" key="4">
    <source>
        <dbReference type="Pfam" id="PF03328"/>
    </source>
</evidence>
<dbReference type="GeneID" id="19324780"/>
<dbReference type="Pfam" id="PF03328">
    <property type="entry name" value="HpcH_HpaI"/>
    <property type="match status" value="1"/>
</dbReference>
<reference evidence="6" key="1">
    <citation type="journal article" date="2013" name="Genome Announc.">
        <title>Draft genome sequence of the ascomycete Phaeoacremonium aleophilum strain UCR-PA7, a causal agent of the esca disease complex in grapevines.</title>
        <authorList>
            <person name="Blanco-Ulate B."/>
            <person name="Rolshausen P."/>
            <person name="Cantu D."/>
        </authorList>
    </citation>
    <scope>NUCLEOTIDE SEQUENCE [LARGE SCALE GENOMIC DNA]</scope>
    <source>
        <strain evidence="6">UCR-PA7</strain>
    </source>
</reference>
<evidence type="ECO:0000256" key="1">
    <source>
        <dbReference type="ARBA" id="ARBA00005568"/>
    </source>
</evidence>
<feature type="domain" description="HpcH/HpaI aldolase/citrate lyase" evidence="4">
    <location>
        <begin position="17"/>
        <end position="85"/>
    </location>
</feature>
<keyword evidence="6" id="KW-1185">Reference proteome</keyword>
<dbReference type="GO" id="GO:0005737">
    <property type="term" value="C:cytoplasm"/>
    <property type="evidence" value="ECO:0007669"/>
    <property type="project" value="TreeGrafter"/>
</dbReference>
<dbReference type="EMBL" id="KB933102">
    <property type="protein sequence ID" value="EOO00163.1"/>
    <property type="molecule type" value="Genomic_DNA"/>
</dbReference>
<keyword evidence="3" id="KW-0456">Lyase</keyword>
<evidence type="ECO:0000313" key="6">
    <source>
        <dbReference type="Proteomes" id="UP000014074"/>
    </source>
</evidence>